<dbReference type="AlphaFoldDB" id="A0A3D8RC65"/>
<feature type="region of interest" description="Disordered" evidence="1">
    <location>
        <begin position="42"/>
        <end position="89"/>
    </location>
</feature>
<protein>
    <recommendedName>
        <fullName evidence="5">Mid2 domain-containing protein</fullName>
    </recommendedName>
</protein>
<keyword evidence="2" id="KW-0472">Membrane</keyword>
<evidence type="ECO:0000256" key="1">
    <source>
        <dbReference type="SAM" id="MobiDB-lite"/>
    </source>
</evidence>
<keyword evidence="2" id="KW-0812">Transmembrane</keyword>
<dbReference type="EMBL" id="PDLM01000008">
    <property type="protein sequence ID" value="RDW71471.1"/>
    <property type="molecule type" value="Genomic_DNA"/>
</dbReference>
<dbReference type="OrthoDB" id="10458910at2759"/>
<name>A0A3D8RC65_9HELO</name>
<keyword evidence="2" id="KW-1133">Transmembrane helix</keyword>
<evidence type="ECO:0000313" key="3">
    <source>
        <dbReference type="EMBL" id="RDW71471.1"/>
    </source>
</evidence>
<feature type="region of interest" description="Disordered" evidence="1">
    <location>
        <begin position="1"/>
        <end position="23"/>
    </location>
</feature>
<evidence type="ECO:0000313" key="4">
    <source>
        <dbReference type="Proteomes" id="UP000256645"/>
    </source>
</evidence>
<feature type="compositionally biased region" description="Polar residues" evidence="1">
    <location>
        <begin position="80"/>
        <end position="89"/>
    </location>
</feature>
<comment type="caution">
    <text evidence="3">The sequence shown here is derived from an EMBL/GenBank/DDBJ whole genome shotgun (WGS) entry which is preliminary data.</text>
</comment>
<accession>A0A3D8RC65</accession>
<feature type="transmembrane region" description="Helical" evidence="2">
    <location>
        <begin position="97"/>
        <end position="120"/>
    </location>
</feature>
<feature type="compositionally biased region" description="Low complexity" evidence="1">
    <location>
        <begin position="60"/>
        <end position="79"/>
    </location>
</feature>
<proteinExistence type="predicted"/>
<evidence type="ECO:0008006" key="5">
    <source>
        <dbReference type="Google" id="ProtNLM"/>
    </source>
</evidence>
<feature type="compositionally biased region" description="Polar residues" evidence="1">
    <location>
        <begin position="43"/>
        <end position="54"/>
    </location>
</feature>
<reference evidence="3 4" key="1">
    <citation type="journal article" date="2018" name="IMA Fungus">
        <title>IMA Genome-F 9: Draft genome sequence of Annulohypoxylon stygium, Aspergillus mulundensis, Berkeleyomyces basicola (syn. Thielaviopsis basicola), Ceratocystis smalleyi, two Cercospora beticola strains, Coleophoma cylindrospora, Fusarium fracticaudum, Phialophora cf. hyalina, and Morchella septimelata.</title>
        <authorList>
            <person name="Wingfield B.D."/>
            <person name="Bills G.F."/>
            <person name="Dong Y."/>
            <person name="Huang W."/>
            <person name="Nel W.J."/>
            <person name="Swalarsk-Parry B.S."/>
            <person name="Vaghefi N."/>
            <person name="Wilken P.M."/>
            <person name="An Z."/>
            <person name="de Beer Z.W."/>
            <person name="De Vos L."/>
            <person name="Chen L."/>
            <person name="Duong T.A."/>
            <person name="Gao Y."/>
            <person name="Hammerbacher A."/>
            <person name="Kikkert J.R."/>
            <person name="Li Y."/>
            <person name="Li H."/>
            <person name="Li K."/>
            <person name="Li Q."/>
            <person name="Liu X."/>
            <person name="Ma X."/>
            <person name="Naidoo K."/>
            <person name="Pethybridge S.J."/>
            <person name="Sun J."/>
            <person name="Steenkamp E.T."/>
            <person name="van der Nest M.A."/>
            <person name="van Wyk S."/>
            <person name="Wingfield M.J."/>
            <person name="Xiong C."/>
            <person name="Yue Q."/>
            <person name="Zhang X."/>
        </authorList>
    </citation>
    <scope>NUCLEOTIDE SEQUENCE [LARGE SCALE GENOMIC DNA]</scope>
    <source>
        <strain evidence="3 4">BP6252</strain>
    </source>
</reference>
<evidence type="ECO:0000256" key="2">
    <source>
        <dbReference type="SAM" id="Phobius"/>
    </source>
</evidence>
<keyword evidence="4" id="KW-1185">Reference proteome</keyword>
<organism evidence="3 4">
    <name type="scientific">Coleophoma cylindrospora</name>
    <dbReference type="NCBI Taxonomy" id="1849047"/>
    <lineage>
        <taxon>Eukaryota</taxon>
        <taxon>Fungi</taxon>
        <taxon>Dikarya</taxon>
        <taxon>Ascomycota</taxon>
        <taxon>Pezizomycotina</taxon>
        <taxon>Leotiomycetes</taxon>
        <taxon>Helotiales</taxon>
        <taxon>Dermateaceae</taxon>
        <taxon>Coleophoma</taxon>
    </lineage>
</organism>
<sequence length="133" mass="14315">MPNPPEKRTHPRYTPTQSPLTALMSPPEEYYLFLERQAPDQIVTRSIGSQNTPSHPQPSPSTYMPMSSTTSTSPSTKSPELTQMNASQKIGQASKSVVIGSVVAAAVGIAVLAAVGYGAWRWGRRVVDDEEGS</sequence>
<gene>
    <name evidence="3" type="ORF">BP6252_08034</name>
</gene>
<dbReference type="Proteomes" id="UP000256645">
    <property type="component" value="Unassembled WGS sequence"/>
</dbReference>